<evidence type="ECO:0000313" key="3">
    <source>
        <dbReference type="Proteomes" id="UP001440612"/>
    </source>
</evidence>
<feature type="transmembrane region" description="Helical" evidence="1">
    <location>
        <begin position="79"/>
        <end position="99"/>
    </location>
</feature>
<keyword evidence="1" id="KW-0472">Membrane</keyword>
<keyword evidence="2" id="KW-0614">Plasmid</keyword>
<evidence type="ECO:0000313" key="2">
    <source>
        <dbReference type="EMBL" id="WZC51026.1"/>
    </source>
</evidence>
<dbReference type="RefSeq" id="WP_341369122.1">
    <property type="nucleotide sequence ID" value="NZ_CP150952.2"/>
</dbReference>
<keyword evidence="3" id="KW-1185">Reference proteome</keyword>
<sequence length="101" mass="11052">MKNTETYREGFSAILAFEAAFDHAEKLHGPTAFDPRKADLSSPGLAMFRQVGERLDRLGGRDAMFAAAHALAETDPRRFYGLGVLLGVVWAGIGEWSLIRG</sequence>
<dbReference type="Proteomes" id="UP001440612">
    <property type="component" value="Plasmid pBS5-3-1"/>
</dbReference>
<evidence type="ECO:0000256" key="1">
    <source>
        <dbReference type="SAM" id="Phobius"/>
    </source>
</evidence>
<name>A0ABZ2VBL4_9RHOB</name>
<dbReference type="EMBL" id="CP150952">
    <property type="protein sequence ID" value="WZC51026.1"/>
    <property type="molecule type" value="Genomic_DNA"/>
</dbReference>
<keyword evidence="1" id="KW-0812">Transmembrane</keyword>
<reference evidence="3" key="1">
    <citation type="submission" date="2024-04" db="EMBL/GenBank/DDBJ databases">
        <title>Phylogenomic analyses of a clade within the roseobacter group suggest taxonomic reassignments of species of the genera Aestuariivita, Citreicella, Loktanella, Nautella, Pelagibaca, Ruegeria, Thalassobius, Thiobacimonas and Tropicibacter, and the proposal o.</title>
        <authorList>
            <person name="Jeon C.O."/>
        </authorList>
    </citation>
    <scope>NUCLEOTIDE SEQUENCE [LARGE SCALE GENOMIC DNA]</scope>
    <source>
        <strain evidence="3">BS5-3</strain>
        <plasmid evidence="3">pBS5-3-1</plasmid>
    </source>
</reference>
<geneLocation type="plasmid" evidence="2 3">
    <name>pBS5-3-1</name>
</geneLocation>
<protein>
    <submittedName>
        <fullName evidence="2">Uncharacterized protein</fullName>
    </submittedName>
</protein>
<proteinExistence type="predicted"/>
<accession>A0ABZ2VBL4</accession>
<gene>
    <name evidence="2" type="ORF">AABB29_20240</name>
</gene>
<keyword evidence="1" id="KW-1133">Transmembrane helix</keyword>
<organism evidence="2 3">
    <name type="scientific">Yoonia phaeophyticola</name>
    <dbReference type="NCBI Taxonomy" id="3137369"/>
    <lineage>
        <taxon>Bacteria</taxon>
        <taxon>Pseudomonadati</taxon>
        <taxon>Pseudomonadota</taxon>
        <taxon>Alphaproteobacteria</taxon>
        <taxon>Rhodobacterales</taxon>
        <taxon>Paracoccaceae</taxon>
        <taxon>Yoonia</taxon>
    </lineage>
</organism>